<accession>A0A0V1KUZ6</accession>
<feature type="non-terminal residue" evidence="1">
    <location>
        <position position="1"/>
    </location>
</feature>
<dbReference type="AlphaFoldDB" id="A0A0V1KUZ6"/>
<comment type="caution">
    <text evidence="1">The sequence shown here is derived from an EMBL/GenBank/DDBJ whole genome shotgun (WGS) entry which is preliminary data.</text>
</comment>
<keyword evidence="2" id="KW-1185">Reference proteome</keyword>
<proteinExistence type="predicted"/>
<evidence type="ECO:0000313" key="1">
    <source>
        <dbReference type="EMBL" id="KRZ50935.1"/>
    </source>
</evidence>
<gene>
    <name evidence="1" type="ORF">T02_4872</name>
</gene>
<sequence>LQFLYYYGSTFQIQKYLLHFEMILPNKIHSITGISVILI</sequence>
<dbReference type="Proteomes" id="UP000054721">
    <property type="component" value="Unassembled WGS sequence"/>
</dbReference>
<protein>
    <submittedName>
        <fullName evidence="1">Uncharacterized protein</fullName>
    </submittedName>
</protein>
<evidence type="ECO:0000313" key="2">
    <source>
        <dbReference type="Proteomes" id="UP000054721"/>
    </source>
</evidence>
<reference evidence="1 2" key="1">
    <citation type="submission" date="2015-05" db="EMBL/GenBank/DDBJ databases">
        <title>Evolution of Trichinella species and genotypes.</title>
        <authorList>
            <person name="Korhonen P.K."/>
            <person name="Edoardo P."/>
            <person name="Giuseppe L.R."/>
            <person name="Gasser R.B."/>
        </authorList>
    </citation>
    <scope>NUCLEOTIDE SEQUENCE [LARGE SCALE GENOMIC DNA]</scope>
    <source>
        <strain evidence="1">ISS10</strain>
    </source>
</reference>
<organism evidence="1 2">
    <name type="scientific">Trichinella nativa</name>
    <dbReference type="NCBI Taxonomy" id="6335"/>
    <lineage>
        <taxon>Eukaryota</taxon>
        <taxon>Metazoa</taxon>
        <taxon>Ecdysozoa</taxon>
        <taxon>Nematoda</taxon>
        <taxon>Enoplea</taxon>
        <taxon>Dorylaimia</taxon>
        <taxon>Trichinellida</taxon>
        <taxon>Trichinellidae</taxon>
        <taxon>Trichinella</taxon>
    </lineage>
</organism>
<dbReference type="EMBL" id="JYDW01000245">
    <property type="protein sequence ID" value="KRZ50935.1"/>
    <property type="molecule type" value="Genomic_DNA"/>
</dbReference>
<name>A0A0V1KUZ6_9BILA</name>